<dbReference type="Pfam" id="PF12796">
    <property type="entry name" value="Ank_2"/>
    <property type="match status" value="5"/>
</dbReference>
<feature type="compositionally biased region" description="Acidic residues" evidence="6">
    <location>
        <begin position="15"/>
        <end position="27"/>
    </location>
</feature>
<dbReference type="PRINTS" id="PR01415">
    <property type="entry name" value="ANKYRIN"/>
</dbReference>
<keyword evidence="1" id="KW-0479">Metal-binding</keyword>
<dbReference type="InterPro" id="IPR002110">
    <property type="entry name" value="Ankyrin_rpt"/>
</dbReference>
<feature type="repeat" description="ANK" evidence="5">
    <location>
        <begin position="1095"/>
        <end position="1127"/>
    </location>
</feature>
<gene>
    <name evidence="8" type="ORF">B0T16DRAFT_341921</name>
</gene>
<dbReference type="SMART" id="SM00248">
    <property type="entry name" value="ANK"/>
    <property type="match status" value="20"/>
</dbReference>
<dbReference type="SUPFAM" id="SSF48403">
    <property type="entry name" value="Ankyrin repeat"/>
    <property type="match status" value="4"/>
</dbReference>
<dbReference type="Proteomes" id="UP001174936">
    <property type="component" value="Unassembled WGS sequence"/>
</dbReference>
<keyword evidence="5" id="KW-0040">ANK repeat</keyword>
<evidence type="ECO:0000256" key="6">
    <source>
        <dbReference type="SAM" id="MobiDB-lite"/>
    </source>
</evidence>
<sequence>MSDSEESSSSGDLRDLEEDSDQGDEADSSNPSPPAPAPAPAEPSEEPKAAGEEIDGKDAEGKEEEEAEPPLPTTGLLQEYDTVWQEFDIVVVHGIRETSWNDGSWTANSGYKQSTYWISSSLGFNGGRFLHFHYEFKNPSDDRADVLYYGGIEREAQRLIDDLLKIRQQHDMQTVESGQEPTPRGIVFVAHDIGGIIVKKALTIAALNPSKYGDIPYHTTNLVFLGCPHRSTKVDLEDQVARMLLLTENTFQDWIMEAIHGLVRTIHCVNEEFLDTKVLLHASVFNIVNRGVGEGFGMALPWKVLQCYYVLPYEYSKETSIPHLELANGDAAAEYDWDKFTDSIRTKLGVFPYYITPLSSVAQIQKTFLSMSPPALPPISQDFGWQPYSFDRWICDTVQYQDWQKQRALSILHIRGASQMRLRSDKFWQWILYDVEDEAIQRNIAYFAFNRNDARFNTVERLLSFMIASIVGRNQSLDAIRPIYDMIRNQRAWTTKDLVQTFLACHDSPEIRPMTFMIACLEECDESVFLPLKLFAGLSSMSEKPFKFILTSTTGVNERLDKELASWPTVDLEEYPKTGEEWPNSYEGRYSFDLGRLKEKKPVYAHLEGQLKEWLAQFGPEDRLGDFIVRWLVNGKQDSSRSGVKKTLAALATPTFESFLEVIFATFGPREKRARDLLTWTTFAFEPLTTFELGIGVELSQDATEEDVEDIFFDDIQDDIRQFSLLFAYREHDIKFWHVFSGMRKPPTPDEAAAAHGELARLCLRYLSFPQVIQKAKEMCGCYISLDLDQPPPMRPRNDLISYAVLYWPQHYALATGSNRPKEEAVAFLKNEASRIAWWSTRYVLSNHMVRWNRGYLSPLPIAAMTGLDDLVEALLQDEEKSSFSANVGMALVEAVRAGHASTAKLLLKASKPGKDDLRDAISAAASQGDSATLKGLIALGLEVDGFLWPAGLFPRIAWLGFGDSAKLLLDGGVKIPASNNTLETSPLHCAIQARHRSMVSLLLNAKCDAEGLDENGHPALARAASQGCPDIVKLLLAAGANTETETSVGLKPVQLAVRYARPLALRALLEGGANTEVGFDRPVDPDSDSNDDRTNAKPLPLAAMNGYTECVRTLLEHGADVKALLDGKTALWHAAYNGYIEIARLLLDKDADPNENPEDADPILVAVIGSSLDSSVVMELTKLLIEHGARVDQQDVAGTWRSNPLSRAAGQNNVELVQFLLDKGSSPNIGAGLTEIPLYVAAYDGNEEILKLLLKHGADVNIMGSWDWTPLHASYDHADIVQALLEGGADIDKQSQNGTVTYLASKHNQEDTLRVLLAHDPKPNLELELVYRDDSDLGLEEAEDGMTPLCIACKNGHVNIIKLLLENGAKADHRTKDGSFPLEFALATTGDDPAAVMEALLEFRPNLKMEDNHRNTVLHNINSQTDVAVVKMLYTAGANINSLNKDGKSPLALAVEASNSAVAKFLIEKNATVDIYSPETGTILNTIVENGQWEVFEVAVKAGANIHLAHENGYKETLLHTAMVGYWDDDRTKIVHYLLETAKVDPNQRCNDDLYCYPLIKCASLQNNDAIQLLLDNRADPNVADNQGRRAVHMAAYRYWDLMEPLLAKGAEAMPRAKSGMTPLHFSAASASYFTEFYENLQKYFKKQNEGDSDADSSAQGQDTKPTPKKELKVKTNGVHPDVDVNDTDADGWTPLMWMAKGNYSAYDTIEKFVEAGADVWWTAPVLDIFGGDREWSPLKAARYYGSSEATYEALTPKEKTRVKPDGTREVWDDDRHATRAGVYLPGWTCDHCLMNIVGLNWKCRECLFNLCYKCARTRKLVHPGHELEPEGPEFEPLPDATPEASESPAEDAPTPMVGGARRADLDEDSEEDEIDSDSDSDPDSD</sequence>
<keyword evidence="2" id="KW-0677">Repeat</keyword>
<dbReference type="Pfam" id="PF24883">
    <property type="entry name" value="NPHP3_N"/>
    <property type="match status" value="1"/>
</dbReference>
<comment type="caution">
    <text evidence="8">The sequence shown here is derived from an EMBL/GenBank/DDBJ whole genome shotgun (WGS) entry which is preliminary data.</text>
</comment>
<dbReference type="SUPFAM" id="SSF57850">
    <property type="entry name" value="RING/U-box"/>
    <property type="match status" value="1"/>
</dbReference>
<feature type="domain" description="Nephrocystin 3-like N-terminal" evidence="7">
    <location>
        <begin position="392"/>
        <end position="552"/>
    </location>
</feature>
<evidence type="ECO:0000259" key="7">
    <source>
        <dbReference type="Pfam" id="PF24883"/>
    </source>
</evidence>
<dbReference type="Gene3D" id="3.30.60.90">
    <property type="match status" value="1"/>
</dbReference>
<evidence type="ECO:0000256" key="1">
    <source>
        <dbReference type="ARBA" id="ARBA00022723"/>
    </source>
</evidence>
<feature type="compositionally biased region" description="Basic and acidic residues" evidence="6">
    <location>
        <begin position="45"/>
        <end position="60"/>
    </location>
</feature>
<reference evidence="8" key="1">
    <citation type="submission" date="2023-06" db="EMBL/GenBank/DDBJ databases">
        <title>Genome-scale phylogeny and comparative genomics of the fungal order Sordariales.</title>
        <authorList>
            <consortium name="Lawrence Berkeley National Laboratory"/>
            <person name="Hensen N."/>
            <person name="Bonometti L."/>
            <person name="Westerberg I."/>
            <person name="Brannstrom I.O."/>
            <person name="Guillou S."/>
            <person name="Cros-Aarteil S."/>
            <person name="Calhoun S."/>
            <person name="Haridas S."/>
            <person name="Kuo A."/>
            <person name="Mondo S."/>
            <person name="Pangilinan J."/>
            <person name="Riley R."/>
            <person name="Labutti K."/>
            <person name="Andreopoulos B."/>
            <person name="Lipzen A."/>
            <person name="Chen C."/>
            <person name="Yanf M."/>
            <person name="Daum C."/>
            <person name="Ng V."/>
            <person name="Clum A."/>
            <person name="Steindorff A."/>
            <person name="Ohm R."/>
            <person name="Martin F."/>
            <person name="Silar P."/>
            <person name="Natvig D."/>
            <person name="Lalanne C."/>
            <person name="Gautier V."/>
            <person name="Ament-Velasquez S.L."/>
            <person name="Kruys A."/>
            <person name="Hutchinson M.I."/>
            <person name="Powell A.J."/>
            <person name="Barry K."/>
            <person name="Miller A.N."/>
            <person name="Grigoriev I.V."/>
            <person name="Debuchy R."/>
            <person name="Gladieux P."/>
            <person name="Thoren M.H."/>
            <person name="Johannesson H."/>
        </authorList>
    </citation>
    <scope>NUCLEOTIDE SEQUENCE</scope>
    <source>
        <strain evidence="8">SMH2532-1</strain>
    </source>
</reference>
<dbReference type="Gene3D" id="1.25.40.20">
    <property type="entry name" value="Ankyrin repeat-containing domain"/>
    <property type="match status" value="6"/>
</dbReference>
<dbReference type="PROSITE" id="PS50088">
    <property type="entry name" value="ANK_REPEAT"/>
    <property type="match status" value="7"/>
</dbReference>
<feature type="repeat" description="ANK" evidence="5">
    <location>
        <begin position="1345"/>
        <end position="1377"/>
    </location>
</feature>
<dbReference type="InterPro" id="IPR036770">
    <property type="entry name" value="Ankyrin_rpt-contain_sf"/>
</dbReference>
<dbReference type="CDD" id="cd02249">
    <property type="entry name" value="ZZ"/>
    <property type="match status" value="1"/>
</dbReference>
<dbReference type="EMBL" id="JAULSV010000001">
    <property type="protein sequence ID" value="KAK0655664.1"/>
    <property type="molecule type" value="Genomic_DNA"/>
</dbReference>
<feature type="compositionally biased region" description="Pro residues" evidence="6">
    <location>
        <begin position="31"/>
        <end position="41"/>
    </location>
</feature>
<dbReference type="InterPro" id="IPR056884">
    <property type="entry name" value="NPHP3-like_N"/>
</dbReference>
<keyword evidence="3" id="KW-0863">Zinc-finger</keyword>
<dbReference type="GO" id="GO:0008270">
    <property type="term" value="F:zinc ion binding"/>
    <property type="evidence" value="ECO:0007669"/>
    <property type="project" value="UniProtKB-KW"/>
</dbReference>
<dbReference type="PROSITE" id="PS50297">
    <property type="entry name" value="ANK_REP_REGION"/>
    <property type="match status" value="6"/>
</dbReference>
<protein>
    <submittedName>
        <fullName evidence="8">Ankyrin repeat-containing domain protein</fullName>
    </submittedName>
</protein>
<keyword evidence="4" id="KW-0862">Zinc</keyword>
<dbReference type="InterPro" id="IPR029058">
    <property type="entry name" value="AB_hydrolase_fold"/>
</dbReference>
<feature type="compositionally biased region" description="Acidic residues" evidence="6">
    <location>
        <begin position="1867"/>
        <end position="1887"/>
    </location>
</feature>
<feature type="compositionally biased region" description="Basic and acidic residues" evidence="6">
    <location>
        <begin position="1079"/>
        <end position="1096"/>
    </location>
</feature>
<evidence type="ECO:0000256" key="5">
    <source>
        <dbReference type="PROSITE-ProRule" id="PRU00023"/>
    </source>
</evidence>
<dbReference type="InterPro" id="IPR043145">
    <property type="entry name" value="Znf_ZZ_sf"/>
</dbReference>
<feature type="repeat" description="ANK" evidence="5">
    <location>
        <begin position="1234"/>
        <end position="1266"/>
    </location>
</feature>
<dbReference type="Gene3D" id="3.40.50.1820">
    <property type="entry name" value="alpha/beta hydrolase"/>
    <property type="match status" value="1"/>
</dbReference>
<feature type="repeat" description="ANK" evidence="5">
    <location>
        <begin position="1127"/>
        <end position="1159"/>
    </location>
</feature>
<dbReference type="PANTHER" id="PTHR24133">
    <property type="entry name" value="ANKYRIN DOMAIN-CONTAINING"/>
    <property type="match status" value="1"/>
</dbReference>
<evidence type="ECO:0000313" key="8">
    <source>
        <dbReference type="EMBL" id="KAK0655664.1"/>
    </source>
</evidence>
<organism evidence="8 9">
    <name type="scientific">Cercophora newfieldiana</name>
    <dbReference type="NCBI Taxonomy" id="92897"/>
    <lineage>
        <taxon>Eukaryota</taxon>
        <taxon>Fungi</taxon>
        <taxon>Dikarya</taxon>
        <taxon>Ascomycota</taxon>
        <taxon>Pezizomycotina</taxon>
        <taxon>Sordariomycetes</taxon>
        <taxon>Sordariomycetidae</taxon>
        <taxon>Sordariales</taxon>
        <taxon>Lasiosphaeriaceae</taxon>
        <taxon>Cercophora</taxon>
    </lineage>
</organism>
<feature type="repeat" description="ANK" evidence="5">
    <location>
        <begin position="1447"/>
        <end position="1479"/>
    </location>
</feature>
<feature type="region of interest" description="Disordered" evidence="6">
    <location>
        <begin position="1650"/>
        <end position="1687"/>
    </location>
</feature>
<evidence type="ECO:0000313" key="9">
    <source>
        <dbReference type="Proteomes" id="UP001174936"/>
    </source>
</evidence>
<feature type="repeat" description="ANK" evidence="5">
    <location>
        <begin position="1414"/>
        <end position="1446"/>
    </location>
</feature>
<name>A0AA39YN89_9PEZI</name>
<feature type="region of interest" description="Disordered" evidence="6">
    <location>
        <begin position="1826"/>
        <end position="1887"/>
    </location>
</feature>
<dbReference type="InterPro" id="IPR052391">
    <property type="entry name" value="E3_Ligase-Neurotoxin"/>
</dbReference>
<evidence type="ECO:0000256" key="3">
    <source>
        <dbReference type="ARBA" id="ARBA00022771"/>
    </source>
</evidence>
<accession>A0AA39YN89</accession>
<keyword evidence="9" id="KW-1185">Reference proteome</keyword>
<evidence type="ECO:0000256" key="2">
    <source>
        <dbReference type="ARBA" id="ARBA00022737"/>
    </source>
</evidence>
<feature type="repeat" description="ANK" evidence="5">
    <location>
        <begin position="1016"/>
        <end position="1048"/>
    </location>
</feature>
<feature type="region of interest" description="Disordered" evidence="6">
    <location>
        <begin position="1"/>
        <end position="76"/>
    </location>
</feature>
<evidence type="ECO:0000256" key="4">
    <source>
        <dbReference type="ARBA" id="ARBA00022833"/>
    </source>
</evidence>
<proteinExistence type="predicted"/>
<dbReference type="PANTHER" id="PTHR24133:SF40">
    <property type="entry name" value="ANKYRIN REPEAT DOMAIN 44"/>
    <property type="match status" value="1"/>
</dbReference>
<feature type="region of interest" description="Disordered" evidence="6">
    <location>
        <begin position="1077"/>
        <end position="1100"/>
    </location>
</feature>